<reference evidence="2" key="1">
    <citation type="submission" date="2020-11" db="EMBL/GenBank/DDBJ databases">
        <authorList>
            <person name="Tran Van P."/>
        </authorList>
    </citation>
    <scope>NUCLEOTIDE SEQUENCE</scope>
</reference>
<feature type="region of interest" description="Disordered" evidence="1">
    <location>
        <begin position="693"/>
        <end position="727"/>
    </location>
</feature>
<dbReference type="SUPFAM" id="SSF48452">
    <property type="entry name" value="TPR-like"/>
    <property type="match status" value="1"/>
</dbReference>
<protein>
    <submittedName>
        <fullName evidence="2">Uncharacterized protein</fullName>
    </submittedName>
</protein>
<evidence type="ECO:0000256" key="1">
    <source>
        <dbReference type="SAM" id="MobiDB-lite"/>
    </source>
</evidence>
<dbReference type="InterPro" id="IPR011990">
    <property type="entry name" value="TPR-like_helical_dom_sf"/>
</dbReference>
<feature type="compositionally biased region" description="Basic and acidic residues" evidence="1">
    <location>
        <begin position="596"/>
        <end position="623"/>
    </location>
</feature>
<feature type="region of interest" description="Disordered" evidence="1">
    <location>
        <begin position="532"/>
        <end position="629"/>
    </location>
</feature>
<evidence type="ECO:0000313" key="2">
    <source>
        <dbReference type="EMBL" id="CAD7404466.1"/>
    </source>
</evidence>
<sequence>MCSQETDELGKTLAHVNLDIDGIEHCVSVSEEDLKNDQALRKDLESLQGPFTWEVSKTLENSRVNTICMFEDRQLNTEDGDTFQWCKFVLNLVLSYEYYHNTELTKSMEKLLDNERLLSTFTSKGVLEMFYLTTKEALYHVVYASLAYLHFNSHDVSVTKNMLSRITREEDMDDRCKAALSGIHAACLMEYGYSGSISAMKYLKMAVSLDPCQGEWKFLLGKCLGRIRHINNLWEVPSMEEFRALEEAVEMTKNPSYILFLAQTYVEAASNLFLQNDNLGSMNQSMNHMNERARALYKEALELAGDYAYINIRCAKGFLKLRDDNLAKACITKAILLAPNNIMANHVAGKVFERLDRNWQKAKEFYLKAAENGAFGAYMDLFRLKYKQNCNYDALSDLQGLLEQFKELPLQEELLCQIGSYYLLFKNDIEKAFEYFKVVIEKNPGSDRLKVHKNMFFPGHKTCMNIYDVLCDEARLTLQNQSESSNQNQSLCQHILLLCSEHSPDFLQRTPVSCQELWEKVSWKSTPRCVVERRSREKTRGKPCRSRDSSSGSCHTYSSNESKGTYHSLGSYPREKEQTGQRIRFYSNSESGVNDQKYRRQKSYDRHVVHEENWRKGPRELVGNKDNGPTKAVTFDGEFVHPSSINNNYKNKNLKNCEQNWRTGPRDFGQSVAQNCGRNTNSVDRENLNLNQMNSKSTDRFKRKEQHNNSASWRTKPENLGRRSISH</sequence>
<proteinExistence type="predicted"/>
<accession>A0A7R9CXU8</accession>
<organism evidence="2">
    <name type="scientific">Timema cristinae</name>
    <name type="common">Walking stick</name>
    <dbReference type="NCBI Taxonomy" id="61476"/>
    <lineage>
        <taxon>Eukaryota</taxon>
        <taxon>Metazoa</taxon>
        <taxon>Ecdysozoa</taxon>
        <taxon>Arthropoda</taxon>
        <taxon>Hexapoda</taxon>
        <taxon>Insecta</taxon>
        <taxon>Pterygota</taxon>
        <taxon>Neoptera</taxon>
        <taxon>Polyneoptera</taxon>
        <taxon>Phasmatodea</taxon>
        <taxon>Timematodea</taxon>
        <taxon>Timematoidea</taxon>
        <taxon>Timematidae</taxon>
        <taxon>Timema</taxon>
    </lineage>
</organism>
<feature type="compositionally biased region" description="Polar residues" evidence="1">
    <location>
        <begin position="549"/>
        <end position="565"/>
    </location>
</feature>
<dbReference type="EMBL" id="OC319166">
    <property type="protein sequence ID" value="CAD7404466.1"/>
    <property type="molecule type" value="Genomic_DNA"/>
</dbReference>
<dbReference type="AlphaFoldDB" id="A0A7R9CXU8"/>
<dbReference type="Gene3D" id="1.25.40.10">
    <property type="entry name" value="Tetratricopeptide repeat domain"/>
    <property type="match status" value="2"/>
</dbReference>
<gene>
    <name evidence="2" type="ORF">TCEB3V08_LOCUS7513</name>
</gene>
<feature type="compositionally biased region" description="Basic and acidic residues" evidence="1">
    <location>
        <begin position="532"/>
        <end position="548"/>
    </location>
</feature>
<name>A0A7R9CXU8_TIMCR</name>